<evidence type="ECO:0000313" key="7">
    <source>
        <dbReference type="EMBL" id="KAG8073957.1"/>
    </source>
</evidence>
<protein>
    <recommendedName>
        <fullName evidence="6">RING-type domain-containing protein</fullName>
    </recommendedName>
</protein>
<evidence type="ECO:0000256" key="1">
    <source>
        <dbReference type="ARBA" id="ARBA00022723"/>
    </source>
</evidence>
<gene>
    <name evidence="7" type="ORF">GUJ93_ZPchr0006g44522</name>
</gene>
<accession>A0A8J5SYX9</accession>
<reference evidence="7" key="2">
    <citation type="submission" date="2021-02" db="EMBL/GenBank/DDBJ databases">
        <authorList>
            <person name="Kimball J.A."/>
            <person name="Haas M.W."/>
            <person name="Macchietto M."/>
            <person name="Kono T."/>
            <person name="Duquette J."/>
            <person name="Shao M."/>
        </authorList>
    </citation>
    <scope>NUCLEOTIDE SEQUENCE</scope>
    <source>
        <tissue evidence="7">Fresh leaf tissue</tissue>
    </source>
</reference>
<feature type="compositionally biased region" description="Basic residues" evidence="5">
    <location>
        <begin position="83"/>
        <end position="92"/>
    </location>
</feature>
<dbReference type="PANTHER" id="PTHR45931">
    <property type="entry name" value="SI:CH211-59O9.10"/>
    <property type="match status" value="1"/>
</dbReference>
<proteinExistence type="predicted"/>
<dbReference type="PANTHER" id="PTHR45931:SF3">
    <property type="entry name" value="RING ZINC FINGER-CONTAINING PROTEIN"/>
    <property type="match status" value="1"/>
</dbReference>
<feature type="compositionally biased region" description="Basic and acidic residues" evidence="5">
    <location>
        <begin position="70"/>
        <end position="82"/>
    </location>
</feature>
<dbReference type="GO" id="GO:0005634">
    <property type="term" value="C:nucleus"/>
    <property type="evidence" value="ECO:0007669"/>
    <property type="project" value="TreeGrafter"/>
</dbReference>
<keyword evidence="2 4" id="KW-0863">Zinc-finger</keyword>
<feature type="compositionally biased region" description="Basic and acidic residues" evidence="5">
    <location>
        <begin position="1"/>
        <end position="12"/>
    </location>
</feature>
<dbReference type="InterPro" id="IPR051834">
    <property type="entry name" value="RING_finger_E3_ligase"/>
</dbReference>
<dbReference type="InterPro" id="IPR001841">
    <property type="entry name" value="Znf_RING"/>
</dbReference>
<organism evidence="7 8">
    <name type="scientific">Zizania palustris</name>
    <name type="common">Northern wild rice</name>
    <dbReference type="NCBI Taxonomy" id="103762"/>
    <lineage>
        <taxon>Eukaryota</taxon>
        <taxon>Viridiplantae</taxon>
        <taxon>Streptophyta</taxon>
        <taxon>Embryophyta</taxon>
        <taxon>Tracheophyta</taxon>
        <taxon>Spermatophyta</taxon>
        <taxon>Magnoliopsida</taxon>
        <taxon>Liliopsida</taxon>
        <taxon>Poales</taxon>
        <taxon>Poaceae</taxon>
        <taxon>BOP clade</taxon>
        <taxon>Oryzoideae</taxon>
        <taxon>Oryzeae</taxon>
        <taxon>Zizaniinae</taxon>
        <taxon>Zizania</taxon>
    </lineage>
</organism>
<dbReference type="Pfam" id="PF13639">
    <property type="entry name" value="zf-RING_2"/>
    <property type="match status" value="1"/>
</dbReference>
<dbReference type="SMART" id="SM00184">
    <property type="entry name" value="RING"/>
    <property type="match status" value="1"/>
</dbReference>
<dbReference type="EMBL" id="JAAALK010000283">
    <property type="protein sequence ID" value="KAG8073957.1"/>
    <property type="molecule type" value="Genomic_DNA"/>
</dbReference>
<evidence type="ECO:0000313" key="8">
    <source>
        <dbReference type="Proteomes" id="UP000729402"/>
    </source>
</evidence>
<dbReference type="GO" id="GO:0008270">
    <property type="term" value="F:zinc ion binding"/>
    <property type="evidence" value="ECO:0007669"/>
    <property type="project" value="UniProtKB-KW"/>
</dbReference>
<dbReference type="GO" id="GO:0061630">
    <property type="term" value="F:ubiquitin protein ligase activity"/>
    <property type="evidence" value="ECO:0007669"/>
    <property type="project" value="TreeGrafter"/>
</dbReference>
<keyword evidence="1" id="KW-0479">Metal-binding</keyword>
<feature type="compositionally biased region" description="Basic and acidic residues" evidence="5">
    <location>
        <begin position="93"/>
        <end position="103"/>
    </location>
</feature>
<evidence type="ECO:0000256" key="5">
    <source>
        <dbReference type="SAM" id="MobiDB-lite"/>
    </source>
</evidence>
<keyword evidence="8" id="KW-1185">Reference proteome</keyword>
<comment type="caution">
    <text evidence="7">The sequence shown here is derived from an EMBL/GenBank/DDBJ whole genome shotgun (WGS) entry which is preliminary data.</text>
</comment>
<dbReference type="CDD" id="cd16454">
    <property type="entry name" value="RING-H2_PA-TM-RING"/>
    <property type="match status" value="1"/>
</dbReference>
<dbReference type="AlphaFoldDB" id="A0A8J5SYX9"/>
<evidence type="ECO:0000256" key="2">
    <source>
        <dbReference type="ARBA" id="ARBA00022771"/>
    </source>
</evidence>
<reference evidence="7" key="1">
    <citation type="journal article" date="2021" name="bioRxiv">
        <title>Whole Genome Assembly and Annotation of Northern Wild Rice, Zizania palustris L., Supports a Whole Genome Duplication in the Zizania Genus.</title>
        <authorList>
            <person name="Haas M."/>
            <person name="Kono T."/>
            <person name="Macchietto M."/>
            <person name="Millas R."/>
            <person name="McGilp L."/>
            <person name="Shao M."/>
            <person name="Duquette J."/>
            <person name="Hirsch C.N."/>
            <person name="Kimball J."/>
        </authorList>
    </citation>
    <scope>NUCLEOTIDE SEQUENCE</scope>
    <source>
        <tissue evidence="7">Fresh leaf tissue</tissue>
    </source>
</reference>
<name>A0A8J5SYX9_ZIZPA</name>
<evidence type="ECO:0000259" key="6">
    <source>
        <dbReference type="PROSITE" id="PS50089"/>
    </source>
</evidence>
<dbReference type="GO" id="GO:0006511">
    <property type="term" value="P:ubiquitin-dependent protein catabolic process"/>
    <property type="evidence" value="ECO:0007669"/>
    <property type="project" value="TreeGrafter"/>
</dbReference>
<evidence type="ECO:0000256" key="4">
    <source>
        <dbReference type="PROSITE-ProRule" id="PRU00175"/>
    </source>
</evidence>
<evidence type="ECO:0000256" key="3">
    <source>
        <dbReference type="ARBA" id="ARBA00022833"/>
    </source>
</evidence>
<feature type="region of interest" description="Disordered" evidence="5">
    <location>
        <begin position="1"/>
        <end position="116"/>
    </location>
</feature>
<dbReference type="PROSITE" id="PS50089">
    <property type="entry name" value="ZF_RING_2"/>
    <property type="match status" value="1"/>
</dbReference>
<feature type="compositionally biased region" description="Polar residues" evidence="5">
    <location>
        <begin position="32"/>
        <end position="45"/>
    </location>
</feature>
<sequence length="315" mass="35060">MGKNEEAKEGRASRQAPTKSLSRCSPPRAGASTATRASPMTSASELFTARRARVPRISDPDPEPDPPADALRDRDPQGLGDRRGRRRGCRPRRQLDAAGDMRQHLHPGAPPSRRRASYTDRVLSYIDNSNIGDSAARRNRLDRLMFRTNERLPGAVLQAQARVLERLRGISIGSSVSRPSITLDEFSATDVFRIIDFGNREAQHEANRPSSSSLAHLNSESDEEIPSIGATSLKRSRGLSKAAFLRLQIEIFEASKDDNREASPECSICLDGFFDGDELIKLHCGHRFHSNCLEPWVRKCADCPYCRTNIRSRPC</sequence>
<dbReference type="Proteomes" id="UP000729402">
    <property type="component" value="Unassembled WGS sequence"/>
</dbReference>
<feature type="domain" description="RING-type" evidence="6">
    <location>
        <begin position="266"/>
        <end position="307"/>
    </location>
</feature>
<dbReference type="OrthoDB" id="8062037at2759"/>
<keyword evidence="3" id="KW-0862">Zinc</keyword>